<dbReference type="EMBL" id="JARBHB010000008">
    <property type="protein sequence ID" value="KAJ8877037.1"/>
    <property type="molecule type" value="Genomic_DNA"/>
</dbReference>
<sequence length="167" mass="18716">MSLKHLYEFAVCAIHNIHLVYSTTNVYNSSEKKLSPRFQDAKTIPCTQKIHCVIPLSETTVTTRLYSLSDGGKVHNISETSAVDLATPSVTYILAKHDNSDKLKVNFLHHKGPSPSFCFSHPDIKDIPANTVLMKVEPPTPIGHVYVLNEDDNIKSTNMLKQRIKLM</sequence>
<comment type="caution">
    <text evidence="1">The sequence shown here is derived from an EMBL/GenBank/DDBJ whole genome shotgun (WGS) entry which is preliminary data.</text>
</comment>
<name>A0ABQ9GYB5_9NEOP</name>
<evidence type="ECO:0000313" key="1">
    <source>
        <dbReference type="EMBL" id="KAJ8877037.1"/>
    </source>
</evidence>
<evidence type="ECO:0000313" key="2">
    <source>
        <dbReference type="Proteomes" id="UP001159363"/>
    </source>
</evidence>
<proteinExistence type="predicted"/>
<keyword evidence="2" id="KW-1185">Reference proteome</keyword>
<accession>A0ABQ9GYB5</accession>
<gene>
    <name evidence="1" type="ORF">PR048_021489</name>
</gene>
<reference evidence="1 2" key="1">
    <citation type="submission" date="2023-02" db="EMBL/GenBank/DDBJ databases">
        <title>LHISI_Scaffold_Assembly.</title>
        <authorList>
            <person name="Stuart O.P."/>
            <person name="Cleave R."/>
            <person name="Magrath M.J.L."/>
            <person name="Mikheyev A.S."/>
        </authorList>
    </citation>
    <scope>NUCLEOTIDE SEQUENCE [LARGE SCALE GENOMIC DNA]</scope>
    <source>
        <strain evidence="1">Daus_M_001</strain>
        <tissue evidence="1">Leg muscle</tissue>
    </source>
</reference>
<organism evidence="1 2">
    <name type="scientific">Dryococelus australis</name>
    <dbReference type="NCBI Taxonomy" id="614101"/>
    <lineage>
        <taxon>Eukaryota</taxon>
        <taxon>Metazoa</taxon>
        <taxon>Ecdysozoa</taxon>
        <taxon>Arthropoda</taxon>
        <taxon>Hexapoda</taxon>
        <taxon>Insecta</taxon>
        <taxon>Pterygota</taxon>
        <taxon>Neoptera</taxon>
        <taxon>Polyneoptera</taxon>
        <taxon>Phasmatodea</taxon>
        <taxon>Verophasmatodea</taxon>
        <taxon>Anareolatae</taxon>
        <taxon>Phasmatidae</taxon>
        <taxon>Eurycanthinae</taxon>
        <taxon>Dryococelus</taxon>
    </lineage>
</organism>
<dbReference type="Proteomes" id="UP001159363">
    <property type="component" value="Chromosome 7"/>
</dbReference>
<protein>
    <submittedName>
        <fullName evidence="1">Uncharacterized protein</fullName>
    </submittedName>
</protein>